<reference evidence="1" key="1">
    <citation type="submission" date="2022-08" db="EMBL/GenBank/DDBJ databases">
        <title>Genome Sequence of Lecanicillium fungicola.</title>
        <authorList>
            <person name="Buettner E."/>
        </authorList>
    </citation>
    <scope>NUCLEOTIDE SEQUENCE</scope>
    <source>
        <strain evidence="1">Babe33</strain>
    </source>
</reference>
<organism evidence="1 2">
    <name type="scientific">Zarea fungicola</name>
    <dbReference type="NCBI Taxonomy" id="93591"/>
    <lineage>
        <taxon>Eukaryota</taxon>
        <taxon>Fungi</taxon>
        <taxon>Dikarya</taxon>
        <taxon>Ascomycota</taxon>
        <taxon>Pezizomycotina</taxon>
        <taxon>Sordariomycetes</taxon>
        <taxon>Hypocreomycetidae</taxon>
        <taxon>Hypocreales</taxon>
        <taxon>Cordycipitaceae</taxon>
        <taxon>Zarea</taxon>
    </lineage>
</organism>
<evidence type="ECO:0000313" key="1">
    <source>
        <dbReference type="EMBL" id="KAJ2980779.1"/>
    </source>
</evidence>
<dbReference type="Proteomes" id="UP001143910">
    <property type="component" value="Unassembled WGS sequence"/>
</dbReference>
<keyword evidence="2" id="KW-1185">Reference proteome</keyword>
<evidence type="ECO:0000313" key="2">
    <source>
        <dbReference type="Proteomes" id="UP001143910"/>
    </source>
</evidence>
<name>A0ACC1NPE3_9HYPO</name>
<gene>
    <name evidence="1" type="ORF">NQ176_g2440</name>
</gene>
<sequence>MSGIEVVGIVLGTIPLLISALEHCFDGVSTIQRWRRYERERKSLIRNLQTEAIKMQNICEKLLYGIIPTSQIEMMIKTPFGPSWQEPILQRRLRARLCDSSSLFEETLLEIKIAIEEMMLQLDIPTNTETKAAFSSQTAFIKKEIKRAVFTLSRASYSDLMETISNGTSNLETLTAQNIDLEPGRQETPQIKLVSLLRELSIGLYQALNRSISCSCAHSIGMRLCIRSSDIYFSTDESTRLQELGLDIALSVSKTLFSLTNQLTASGIWEYVRIVALPHQLSYISDSSALKAATSTKDAPKSAQRRVKRVKIQEAHGIKPGNTVTATLVQSANVASLVNQMAFTSTNTVRACPESIANLCETIRKSQKTVQDFYGFITDENTSTSRQFKVYPIRPAATSNGDGNTVLLRDALKNSPFLPLMTYKDKMKIAVAISTGVLQLYNTPWLSYNLSENIFFSIYDSENIYDNPFILAAHKDTGVQLSRPKSLNLKRDPLLLSLGFLLIELICGPVLTPANEDFEGRYIKAQQLLPTLRNTSLNYFSAVSRCLDDGQLHAMRKDDIDFQHNLYTGVISLLKRDLDYM</sequence>
<proteinExistence type="predicted"/>
<protein>
    <submittedName>
        <fullName evidence="1">Uncharacterized protein</fullName>
    </submittedName>
</protein>
<accession>A0ACC1NPE3</accession>
<comment type="caution">
    <text evidence="1">The sequence shown here is derived from an EMBL/GenBank/DDBJ whole genome shotgun (WGS) entry which is preliminary data.</text>
</comment>
<dbReference type="EMBL" id="JANJQO010000173">
    <property type="protein sequence ID" value="KAJ2980779.1"/>
    <property type="molecule type" value="Genomic_DNA"/>
</dbReference>